<evidence type="ECO:0000313" key="4">
    <source>
        <dbReference type="Proteomes" id="UP000030752"/>
    </source>
</evidence>
<dbReference type="HOGENOM" id="CLU_978444_0_0_1"/>
<gene>
    <name evidence="3" type="ORF">HMPREF1541_01079</name>
</gene>
<feature type="transmembrane region" description="Helical" evidence="2">
    <location>
        <begin position="157"/>
        <end position="178"/>
    </location>
</feature>
<keyword evidence="2" id="KW-0812">Transmembrane</keyword>
<keyword evidence="2" id="KW-1133">Transmembrane helix</keyword>
<feature type="transmembrane region" description="Helical" evidence="2">
    <location>
        <begin position="50"/>
        <end position="71"/>
    </location>
</feature>
<evidence type="ECO:0000313" key="3">
    <source>
        <dbReference type="EMBL" id="ETN46890.1"/>
    </source>
</evidence>
<dbReference type="VEuPathDB" id="FungiDB:HMPREF1541_01079"/>
<feature type="transmembrane region" description="Helical" evidence="2">
    <location>
        <begin position="211"/>
        <end position="232"/>
    </location>
</feature>
<dbReference type="GeneID" id="19968418"/>
<dbReference type="EMBL" id="KB822711">
    <property type="protein sequence ID" value="ETN46890.1"/>
    <property type="molecule type" value="Genomic_DNA"/>
</dbReference>
<keyword evidence="4" id="KW-1185">Reference proteome</keyword>
<evidence type="ECO:0000256" key="1">
    <source>
        <dbReference type="SAM" id="MobiDB-lite"/>
    </source>
</evidence>
<feature type="transmembrane region" description="Helical" evidence="2">
    <location>
        <begin position="117"/>
        <end position="137"/>
    </location>
</feature>
<evidence type="ECO:0000256" key="2">
    <source>
        <dbReference type="SAM" id="Phobius"/>
    </source>
</evidence>
<feature type="compositionally biased region" description="Low complexity" evidence="1">
    <location>
        <begin position="1"/>
        <end position="11"/>
    </location>
</feature>
<dbReference type="eggNOG" id="ENOG502TMWS">
    <property type="taxonomic scope" value="Eukaryota"/>
</dbReference>
<organism evidence="3 4">
    <name type="scientific">Cyphellophora europaea (strain CBS 101466)</name>
    <name type="common">Phialophora europaea</name>
    <dbReference type="NCBI Taxonomy" id="1220924"/>
    <lineage>
        <taxon>Eukaryota</taxon>
        <taxon>Fungi</taxon>
        <taxon>Dikarya</taxon>
        <taxon>Ascomycota</taxon>
        <taxon>Pezizomycotina</taxon>
        <taxon>Eurotiomycetes</taxon>
        <taxon>Chaetothyriomycetidae</taxon>
        <taxon>Chaetothyriales</taxon>
        <taxon>Cyphellophoraceae</taxon>
        <taxon>Cyphellophora</taxon>
    </lineage>
</organism>
<dbReference type="InParanoid" id="W2SE59"/>
<dbReference type="AlphaFoldDB" id="W2SE59"/>
<protein>
    <submittedName>
        <fullName evidence="3">Uncharacterized protein</fullName>
    </submittedName>
</protein>
<keyword evidence="2" id="KW-0472">Membrane</keyword>
<dbReference type="Proteomes" id="UP000030752">
    <property type="component" value="Unassembled WGS sequence"/>
</dbReference>
<name>W2SE59_CYPE1</name>
<accession>W2SE59</accession>
<proteinExistence type="predicted"/>
<dbReference type="RefSeq" id="XP_008711602.1">
    <property type="nucleotide sequence ID" value="XM_008713380.1"/>
</dbReference>
<sequence length="284" mass="31754">MHAPLKPATAPYFPPPPRFTSTSKPRSKFAKASTDGPPKPPQTLRRSRQILLPIILILSFITTILSMIYAYCIAAPHTRLSTEDFAREPTTELDDSMFSKLLRRGSTNPSSDGDSPIPVVMIAYTLATPVATLFYILFELSMTVIRPLVSITRRTHFVFFTCVLVLVAGWTTNNALWIHCEMPAPSLTQSMQMCPPSVRGHFMYGIHELTIAKVVLAWLIVLGLLLHALCILKNLRDIRMYGGEGLGIHHGAVRMVLQMEEGARVQKGLRRDFKRHGVRVAEGY</sequence>
<feature type="region of interest" description="Disordered" evidence="1">
    <location>
        <begin position="1"/>
        <end position="44"/>
    </location>
</feature>
<dbReference type="OrthoDB" id="4148416at2759"/>
<reference evidence="3 4" key="1">
    <citation type="submission" date="2013-03" db="EMBL/GenBank/DDBJ databases">
        <title>The Genome Sequence of Phialophora europaea CBS 101466.</title>
        <authorList>
            <consortium name="The Broad Institute Genomics Platform"/>
            <person name="Cuomo C."/>
            <person name="de Hoog S."/>
            <person name="Gorbushina A."/>
            <person name="Walker B."/>
            <person name="Young S.K."/>
            <person name="Zeng Q."/>
            <person name="Gargeya S."/>
            <person name="Fitzgerald M."/>
            <person name="Haas B."/>
            <person name="Abouelleil A."/>
            <person name="Allen A.W."/>
            <person name="Alvarado L."/>
            <person name="Arachchi H.M."/>
            <person name="Berlin A.M."/>
            <person name="Chapman S.B."/>
            <person name="Gainer-Dewar J."/>
            <person name="Goldberg J."/>
            <person name="Griggs A."/>
            <person name="Gujja S."/>
            <person name="Hansen M."/>
            <person name="Howarth C."/>
            <person name="Imamovic A."/>
            <person name="Ireland A."/>
            <person name="Larimer J."/>
            <person name="McCowan C."/>
            <person name="Murphy C."/>
            <person name="Pearson M."/>
            <person name="Poon T.W."/>
            <person name="Priest M."/>
            <person name="Roberts A."/>
            <person name="Saif S."/>
            <person name="Shea T."/>
            <person name="Sisk P."/>
            <person name="Sykes S."/>
            <person name="Wortman J."/>
            <person name="Nusbaum C."/>
            <person name="Birren B."/>
        </authorList>
    </citation>
    <scope>NUCLEOTIDE SEQUENCE [LARGE SCALE GENOMIC DNA]</scope>
    <source>
        <strain evidence="3 4">CBS 101466</strain>
    </source>
</reference>